<dbReference type="InterPro" id="IPR008579">
    <property type="entry name" value="UGlyAH_Cupin_dom"/>
</dbReference>
<dbReference type="InterPro" id="IPR011051">
    <property type="entry name" value="RmlC_Cupin_sf"/>
</dbReference>
<dbReference type="RefSeq" id="WP_284355675.1">
    <property type="nucleotide sequence ID" value="NZ_BSKF01000009.1"/>
</dbReference>
<dbReference type="CDD" id="cd02227">
    <property type="entry name" value="cupin_TM1112-like"/>
    <property type="match status" value="1"/>
</dbReference>
<feature type="domain" description="(S)-ureidoglycine aminohydrolase cupin" evidence="1">
    <location>
        <begin position="46"/>
        <end position="113"/>
    </location>
</feature>
<evidence type="ECO:0000259" key="1">
    <source>
        <dbReference type="Pfam" id="PF05899"/>
    </source>
</evidence>
<accession>A0AA37VVA9</accession>
<reference evidence="2" key="1">
    <citation type="submission" date="2023-01" db="EMBL/GenBank/DDBJ databases">
        <title>Whole-genome sequence of Pseudomonas putida NBRC 14671.</title>
        <authorList>
            <person name="Morohoshi T."/>
            <person name="Someya N."/>
        </authorList>
    </citation>
    <scope>NUCLEOTIDE SEQUENCE</scope>
    <source>
        <strain evidence="2">NBRC 14671</strain>
    </source>
</reference>
<gene>
    <name evidence="2" type="ORF">PPUN14671_18180</name>
</gene>
<dbReference type="Gene3D" id="2.60.120.10">
    <property type="entry name" value="Jelly Rolls"/>
    <property type="match status" value="1"/>
</dbReference>
<dbReference type="InterPro" id="IPR014710">
    <property type="entry name" value="RmlC-like_jellyroll"/>
</dbReference>
<dbReference type="PANTHER" id="PTHR40943">
    <property type="entry name" value="CYTOPLASMIC PROTEIN-RELATED"/>
    <property type="match status" value="1"/>
</dbReference>
<comment type="caution">
    <text evidence="2">The sequence shown here is derived from an EMBL/GenBank/DDBJ whole genome shotgun (WGS) entry which is preliminary data.</text>
</comment>
<evidence type="ECO:0000313" key="3">
    <source>
        <dbReference type="Proteomes" id="UP001161257"/>
    </source>
</evidence>
<dbReference type="PANTHER" id="PTHR40943:SF1">
    <property type="entry name" value="CYTOPLASMIC PROTEIN"/>
    <property type="match status" value="1"/>
</dbReference>
<name>A0AA37VVA9_PSEPU</name>
<protein>
    <recommendedName>
        <fullName evidence="1">(S)-ureidoglycine aminohydrolase cupin domain-containing protein</fullName>
    </recommendedName>
</protein>
<proteinExistence type="predicted"/>
<dbReference type="AlphaFoldDB" id="A0AA37VVA9"/>
<sequence length="116" mass="12576">MSQVLTVVRNAPASPLGTAAPARLPIGEPIAQAASAQDQTDETVGASIGVWESSPGVFRRYLKNREFSHIVSGWCTFTPDGGEPVELRAGDAVLFPENCEGVWDIRETLRKTYVLF</sequence>
<dbReference type="Pfam" id="PF05899">
    <property type="entry name" value="Cupin_3"/>
    <property type="match status" value="1"/>
</dbReference>
<organism evidence="2 3">
    <name type="scientific">Pseudomonas putida</name>
    <name type="common">Arthrobacter siderocapsulatus</name>
    <dbReference type="NCBI Taxonomy" id="303"/>
    <lineage>
        <taxon>Bacteria</taxon>
        <taxon>Pseudomonadati</taxon>
        <taxon>Pseudomonadota</taxon>
        <taxon>Gammaproteobacteria</taxon>
        <taxon>Pseudomonadales</taxon>
        <taxon>Pseudomonadaceae</taxon>
        <taxon>Pseudomonas</taxon>
    </lineage>
</organism>
<dbReference type="SUPFAM" id="SSF51182">
    <property type="entry name" value="RmlC-like cupins"/>
    <property type="match status" value="1"/>
</dbReference>
<dbReference type="Proteomes" id="UP001161257">
    <property type="component" value="Unassembled WGS sequence"/>
</dbReference>
<evidence type="ECO:0000313" key="2">
    <source>
        <dbReference type="EMBL" id="GLO34985.1"/>
    </source>
</evidence>
<dbReference type="EMBL" id="BSKJ01000003">
    <property type="protein sequence ID" value="GLO34985.1"/>
    <property type="molecule type" value="Genomic_DNA"/>
</dbReference>